<dbReference type="InterPro" id="IPR004568">
    <property type="entry name" value="Ppantetheine-prot_Trfase_dom"/>
</dbReference>
<comment type="similarity">
    <text evidence="2">Belongs to the P-Pant transferase superfamily. Gsp/Sfp/HetI/AcpT family.</text>
</comment>
<gene>
    <name evidence="8" type="ORF">HAP48_010865</name>
</gene>
<evidence type="ECO:0000259" key="6">
    <source>
        <dbReference type="Pfam" id="PF01648"/>
    </source>
</evidence>
<dbReference type="PANTHER" id="PTHR12215:SF10">
    <property type="entry name" value="L-AMINOADIPATE-SEMIALDEHYDE DEHYDROGENASE-PHOSPHOPANTETHEINYL TRANSFERASE"/>
    <property type="match status" value="1"/>
</dbReference>
<comment type="cofactor">
    <cofactor evidence="1">
        <name>Mg(2+)</name>
        <dbReference type="ChEBI" id="CHEBI:18420"/>
    </cofactor>
</comment>
<dbReference type="GO" id="GO:0008897">
    <property type="term" value="F:holo-[acyl-carrier-protein] synthase activity"/>
    <property type="evidence" value="ECO:0007669"/>
    <property type="project" value="InterPro"/>
</dbReference>
<evidence type="ECO:0000256" key="2">
    <source>
        <dbReference type="ARBA" id="ARBA00010990"/>
    </source>
</evidence>
<dbReference type="GO" id="GO:0006633">
    <property type="term" value="P:fatty acid biosynthetic process"/>
    <property type="evidence" value="ECO:0007669"/>
    <property type="project" value="InterPro"/>
</dbReference>
<dbReference type="InterPro" id="IPR055066">
    <property type="entry name" value="AASDHPPT_N"/>
</dbReference>
<accession>A0A973VWY6</accession>
<keyword evidence="5" id="KW-0460">Magnesium</keyword>
<dbReference type="InterPro" id="IPR008278">
    <property type="entry name" value="4-PPantetheinyl_Trfase_dom"/>
</dbReference>
<comment type="caution">
    <text evidence="8">The sequence shown here is derived from an EMBL/GenBank/DDBJ whole genome shotgun (WGS) entry which is preliminary data.</text>
</comment>
<dbReference type="InterPro" id="IPR037143">
    <property type="entry name" value="4-PPantetheinyl_Trfase_dom_sf"/>
</dbReference>
<dbReference type="GO" id="GO:0005829">
    <property type="term" value="C:cytosol"/>
    <property type="evidence" value="ECO:0007669"/>
    <property type="project" value="TreeGrafter"/>
</dbReference>
<keyword evidence="4" id="KW-0479">Metal-binding</keyword>
<evidence type="ECO:0000259" key="7">
    <source>
        <dbReference type="Pfam" id="PF22624"/>
    </source>
</evidence>
<evidence type="ECO:0000313" key="8">
    <source>
        <dbReference type="EMBL" id="NVI43478.1"/>
    </source>
</evidence>
<dbReference type="Pfam" id="PF22624">
    <property type="entry name" value="AASDHPPT_N"/>
    <property type="match status" value="1"/>
</dbReference>
<feature type="domain" description="4'-phosphopantetheinyl transferase N-terminal" evidence="7">
    <location>
        <begin position="19"/>
        <end position="110"/>
    </location>
</feature>
<dbReference type="GO" id="GO:0019878">
    <property type="term" value="P:lysine biosynthetic process via aminoadipic acid"/>
    <property type="evidence" value="ECO:0007669"/>
    <property type="project" value="TreeGrafter"/>
</dbReference>
<dbReference type="InterPro" id="IPR050559">
    <property type="entry name" value="P-Pant_transferase_sf"/>
</dbReference>
<evidence type="ECO:0000256" key="4">
    <source>
        <dbReference type="ARBA" id="ARBA00022723"/>
    </source>
</evidence>
<evidence type="ECO:0000256" key="5">
    <source>
        <dbReference type="ARBA" id="ARBA00022842"/>
    </source>
</evidence>
<dbReference type="AlphaFoldDB" id="A0A973VWY6"/>
<dbReference type="NCBIfam" id="TIGR00556">
    <property type="entry name" value="pantethn_trn"/>
    <property type="match status" value="1"/>
</dbReference>
<dbReference type="PANTHER" id="PTHR12215">
    <property type="entry name" value="PHOSPHOPANTETHEINE TRANSFERASE"/>
    <property type="match status" value="1"/>
</dbReference>
<dbReference type="SUPFAM" id="SSF56214">
    <property type="entry name" value="4'-phosphopantetheinyl transferase"/>
    <property type="match status" value="2"/>
</dbReference>
<dbReference type="Gene3D" id="3.90.470.20">
    <property type="entry name" value="4'-phosphopantetheinyl transferase domain"/>
    <property type="match status" value="2"/>
</dbReference>
<dbReference type="Pfam" id="PF01648">
    <property type="entry name" value="ACPS"/>
    <property type="match status" value="1"/>
</dbReference>
<sequence length="240" mass="26555">MICTSRSTEVAVWWMRLGSPSAAAVKQWRACLDPSEQAQADKFYVQDDRSTYVAAHWLVRSALASVGNLPPANWRFIVEEHGKPQIDRALGRSELRFNLSHTRGFVACAVSVGVDVGIDVETLTPSRASLDIAERYFSPSEVAILRDAPPDEQAECFFRLWTLKEAFIKATGEGLSRPLDSFSFSLNPASISFSQGEADDATQWQFIEQRPSPQHVLALAVRKPASCPVTLSVCQVRSPE</sequence>
<evidence type="ECO:0000256" key="1">
    <source>
        <dbReference type="ARBA" id="ARBA00001946"/>
    </source>
</evidence>
<dbReference type="RefSeq" id="WP_166208676.1">
    <property type="nucleotide sequence ID" value="NZ_CP088285.1"/>
</dbReference>
<feature type="domain" description="4'-phosphopantetheinyl transferase" evidence="6">
    <location>
        <begin position="116"/>
        <end position="219"/>
    </location>
</feature>
<reference evidence="8" key="1">
    <citation type="submission" date="2020-06" db="EMBL/GenBank/DDBJ databases">
        <title>Whole Genome Sequence of Bradyrhizobium sp. Strain 1S1.</title>
        <authorList>
            <person name="Bromfield E.S.P."/>
            <person name="Cloutier S."/>
        </authorList>
    </citation>
    <scope>NUCLEOTIDE SEQUENCE [LARGE SCALE GENOMIC DNA]</scope>
    <source>
        <strain evidence="8">1S1</strain>
    </source>
</reference>
<evidence type="ECO:0000256" key="3">
    <source>
        <dbReference type="ARBA" id="ARBA00022679"/>
    </source>
</evidence>
<dbReference type="GO" id="GO:0000287">
    <property type="term" value="F:magnesium ion binding"/>
    <property type="evidence" value="ECO:0007669"/>
    <property type="project" value="InterPro"/>
</dbReference>
<keyword evidence="3 8" id="KW-0808">Transferase</keyword>
<organism evidence="8">
    <name type="scientific">Bradyrhizobium septentrionale</name>
    <dbReference type="NCBI Taxonomy" id="1404411"/>
    <lineage>
        <taxon>Bacteria</taxon>
        <taxon>Pseudomonadati</taxon>
        <taxon>Pseudomonadota</taxon>
        <taxon>Alphaproteobacteria</taxon>
        <taxon>Hyphomicrobiales</taxon>
        <taxon>Nitrobacteraceae</taxon>
        <taxon>Bradyrhizobium</taxon>
    </lineage>
</organism>
<proteinExistence type="inferred from homology"/>
<name>A0A973VWY6_9BRAD</name>
<dbReference type="EMBL" id="JAAOLE020000001">
    <property type="protein sequence ID" value="NVI43478.1"/>
    <property type="molecule type" value="Genomic_DNA"/>
</dbReference>
<protein>
    <submittedName>
        <fullName evidence="8">4'-phosphopantetheinyl transferase superfamily protein</fullName>
    </submittedName>
</protein>